<dbReference type="Proteomes" id="UP001187192">
    <property type="component" value="Unassembled WGS sequence"/>
</dbReference>
<dbReference type="AlphaFoldDB" id="A0AA87ZTT1"/>
<keyword evidence="2" id="KW-1185">Reference proteome</keyword>
<reference evidence="1" key="1">
    <citation type="submission" date="2023-07" db="EMBL/GenBank/DDBJ databases">
        <title>draft genome sequence of fig (Ficus carica).</title>
        <authorList>
            <person name="Takahashi T."/>
            <person name="Nishimura K."/>
        </authorList>
    </citation>
    <scope>NUCLEOTIDE SEQUENCE</scope>
</reference>
<proteinExistence type="predicted"/>
<organism evidence="1 2">
    <name type="scientific">Ficus carica</name>
    <name type="common">Common fig</name>
    <dbReference type="NCBI Taxonomy" id="3494"/>
    <lineage>
        <taxon>Eukaryota</taxon>
        <taxon>Viridiplantae</taxon>
        <taxon>Streptophyta</taxon>
        <taxon>Embryophyta</taxon>
        <taxon>Tracheophyta</taxon>
        <taxon>Spermatophyta</taxon>
        <taxon>Magnoliopsida</taxon>
        <taxon>eudicotyledons</taxon>
        <taxon>Gunneridae</taxon>
        <taxon>Pentapetalae</taxon>
        <taxon>rosids</taxon>
        <taxon>fabids</taxon>
        <taxon>Rosales</taxon>
        <taxon>Moraceae</taxon>
        <taxon>Ficeae</taxon>
        <taxon>Ficus</taxon>
    </lineage>
</organism>
<name>A0AA87ZTT1_FICCA</name>
<dbReference type="PROSITE" id="PS51257">
    <property type="entry name" value="PROKAR_LIPOPROTEIN"/>
    <property type="match status" value="1"/>
</dbReference>
<sequence>MGGGRGWGLGWGGSGVGCRHRGALRRPLSEAAGMSSVTEKTWGGKVYMR</sequence>
<protein>
    <submittedName>
        <fullName evidence="1">Uncharacterized protein</fullName>
    </submittedName>
</protein>
<comment type="caution">
    <text evidence="1">The sequence shown here is derived from an EMBL/GenBank/DDBJ whole genome shotgun (WGS) entry which is preliminary data.</text>
</comment>
<dbReference type="EMBL" id="BTGU01000010">
    <property type="protein sequence ID" value="GMN39664.1"/>
    <property type="molecule type" value="Genomic_DNA"/>
</dbReference>
<accession>A0AA87ZTT1</accession>
<evidence type="ECO:0000313" key="1">
    <source>
        <dbReference type="EMBL" id="GMN39664.1"/>
    </source>
</evidence>
<evidence type="ECO:0000313" key="2">
    <source>
        <dbReference type="Proteomes" id="UP001187192"/>
    </source>
</evidence>
<gene>
    <name evidence="1" type="ORF">TIFTF001_008894</name>
</gene>